<dbReference type="EMBL" id="JASGBQ010000001">
    <property type="protein sequence ID" value="MDI9240976.1"/>
    <property type="molecule type" value="Genomic_DNA"/>
</dbReference>
<feature type="transmembrane region" description="Helical" evidence="2">
    <location>
        <begin position="285"/>
        <end position="305"/>
    </location>
</feature>
<organism evidence="4 5">
    <name type="scientific">Fusibacillus kribbianus</name>
    <dbReference type="NCBI Taxonomy" id="3044208"/>
    <lineage>
        <taxon>Bacteria</taxon>
        <taxon>Bacillati</taxon>
        <taxon>Bacillota</taxon>
        <taxon>Clostridia</taxon>
        <taxon>Lachnospirales</taxon>
        <taxon>Lachnospiraceae</taxon>
        <taxon>Fusibacillus</taxon>
    </lineage>
</organism>
<proteinExistence type="predicted"/>
<keyword evidence="5" id="KW-1185">Reference proteome</keyword>
<feature type="transmembrane region" description="Helical" evidence="2">
    <location>
        <begin position="311"/>
        <end position="330"/>
    </location>
</feature>
<evidence type="ECO:0000313" key="4">
    <source>
        <dbReference type="EMBL" id="MDI9240976.1"/>
    </source>
</evidence>
<dbReference type="PANTHER" id="PTHR46558">
    <property type="entry name" value="TRACRIPTIONAL REGULATORY PROTEIN-RELATED-RELATED"/>
    <property type="match status" value="1"/>
</dbReference>
<dbReference type="PANTHER" id="PTHR46558:SF4">
    <property type="entry name" value="DNA-BIDING PHAGE PROTEIN"/>
    <property type="match status" value="1"/>
</dbReference>
<evidence type="ECO:0000256" key="2">
    <source>
        <dbReference type="SAM" id="Phobius"/>
    </source>
</evidence>
<keyword evidence="2" id="KW-0472">Membrane</keyword>
<accession>A0AAP4B6Y1</accession>
<dbReference type="SMART" id="SM00530">
    <property type="entry name" value="HTH_XRE"/>
    <property type="match status" value="1"/>
</dbReference>
<dbReference type="InterPro" id="IPR001387">
    <property type="entry name" value="Cro/C1-type_HTH"/>
</dbReference>
<dbReference type="RefSeq" id="WP_283229486.1">
    <property type="nucleotide sequence ID" value="NZ_JASGBQ010000001.1"/>
</dbReference>
<feature type="domain" description="HTH cro/C1-type" evidence="3">
    <location>
        <begin position="7"/>
        <end position="61"/>
    </location>
</feature>
<evidence type="ECO:0000313" key="5">
    <source>
        <dbReference type="Proteomes" id="UP001300383"/>
    </source>
</evidence>
<keyword evidence="2" id="KW-1133">Transmembrane helix</keyword>
<feature type="transmembrane region" description="Helical" evidence="2">
    <location>
        <begin position="235"/>
        <end position="255"/>
    </location>
</feature>
<dbReference type="Gene3D" id="1.10.260.40">
    <property type="entry name" value="lambda repressor-like DNA-binding domains"/>
    <property type="match status" value="1"/>
</dbReference>
<name>A0AAP4B6Y1_9FIRM</name>
<dbReference type="AlphaFoldDB" id="A0AAP4B6Y1"/>
<feature type="transmembrane region" description="Helical" evidence="2">
    <location>
        <begin position="111"/>
        <end position="132"/>
    </location>
</feature>
<gene>
    <name evidence="4" type="ORF">QJ036_00600</name>
</gene>
<feature type="transmembrane region" description="Helical" evidence="2">
    <location>
        <begin position="205"/>
        <end position="229"/>
    </location>
</feature>
<feature type="transmembrane region" description="Helical" evidence="2">
    <location>
        <begin position="144"/>
        <end position="166"/>
    </location>
</feature>
<keyword evidence="2" id="KW-0812">Transmembrane</keyword>
<evidence type="ECO:0000256" key="1">
    <source>
        <dbReference type="ARBA" id="ARBA00023125"/>
    </source>
</evidence>
<dbReference type="SUPFAM" id="SSF47413">
    <property type="entry name" value="lambda repressor-like DNA-binding domains"/>
    <property type="match status" value="1"/>
</dbReference>
<keyword evidence="1" id="KW-0238">DNA-binding</keyword>
<dbReference type="PROSITE" id="PS50943">
    <property type="entry name" value="HTH_CROC1"/>
    <property type="match status" value="1"/>
</dbReference>
<dbReference type="GO" id="GO:0003677">
    <property type="term" value="F:DNA binding"/>
    <property type="evidence" value="ECO:0007669"/>
    <property type="project" value="UniProtKB-KW"/>
</dbReference>
<dbReference type="Pfam" id="PF01381">
    <property type="entry name" value="HTH_3"/>
    <property type="match status" value="1"/>
</dbReference>
<evidence type="ECO:0000259" key="3">
    <source>
        <dbReference type="PROSITE" id="PS50943"/>
    </source>
</evidence>
<dbReference type="CDD" id="cd00093">
    <property type="entry name" value="HTH_XRE"/>
    <property type="match status" value="1"/>
</dbReference>
<sequence length="340" mass="37323">MILAEKIALLRKQCGWSQEGLAEQLGVSRQSVSKWELGSSIPDLDKIIRMSELFGVTTDYLLKEQACTDEGRRPEDPESRTAEVLPEKTERIVSADEADAFMEVTGKESRWIAGAVSMCILSPICLVVLGGLSEYRSHLIGENAAGGIGVIVLLVMIAAAVALLILHGMKLSKYEYLEKEPLRLEEGLREYVEKKKEAFAPAFRMGIAAGVVLCIGSVIPIMAALVLGGEENELLLVYGVGLLLFLVACGVYSFIRVGMINGSYQKLLQEEEYTRENKEITRRTSAFATAYWCTVTAVFLIVIFVTDNYRMAGLIWPVAGVLFAALYAVVRAVARGKEGR</sequence>
<comment type="caution">
    <text evidence="4">The sequence shown here is derived from an EMBL/GenBank/DDBJ whole genome shotgun (WGS) entry which is preliminary data.</text>
</comment>
<protein>
    <submittedName>
        <fullName evidence="4">Helix-turn-helix transcriptional regulator</fullName>
    </submittedName>
</protein>
<reference evidence="4 5" key="1">
    <citation type="submission" date="2023-05" db="EMBL/GenBank/DDBJ databases">
        <title>[ruminococcus] sp. nov., isolated from a pig farm feces dump.</title>
        <authorList>
            <person name="Chang Y.-H."/>
        </authorList>
    </citation>
    <scope>NUCLEOTIDE SEQUENCE [LARGE SCALE GENOMIC DNA]</scope>
    <source>
        <strain evidence="4 5">YH-rum2234</strain>
    </source>
</reference>
<dbReference type="InterPro" id="IPR010982">
    <property type="entry name" value="Lambda_DNA-bd_dom_sf"/>
</dbReference>
<dbReference type="Proteomes" id="UP001300383">
    <property type="component" value="Unassembled WGS sequence"/>
</dbReference>